<sequence>MAPEDAIGFGCVIRDSKGVWQWGVRVLFLAPVFSKENFLLFGEDSSVAIGSDANDLIMRIRELLHHFWRAEIALIQRTANYVADALVKHTLKEGIHHADWLQPWSDLETLLYKDMGS</sequence>
<keyword evidence="3" id="KW-1185">Reference proteome</keyword>
<comment type="caution">
    <text evidence="2">The sequence shown here is derived from an EMBL/GenBank/DDBJ whole genome shotgun (WGS) entry which is preliminary data.</text>
</comment>
<dbReference type="Pfam" id="PF13456">
    <property type="entry name" value="RVT_3"/>
    <property type="match status" value="1"/>
</dbReference>
<evidence type="ECO:0000259" key="1">
    <source>
        <dbReference type="Pfam" id="PF13456"/>
    </source>
</evidence>
<dbReference type="EMBL" id="JASCZI010272453">
    <property type="protein sequence ID" value="MED6222294.1"/>
    <property type="molecule type" value="Genomic_DNA"/>
</dbReference>
<evidence type="ECO:0000313" key="3">
    <source>
        <dbReference type="Proteomes" id="UP001341840"/>
    </source>
</evidence>
<dbReference type="InterPro" id="IPR002156">
    <property type="entry name" value="RNaseH_domain"/>
</dbReference>
<proteinExistence type="predicted"/>
<gene>
    <name evidence="2" type="ORF">PIB30_062983</name>
</gene>
<organism evidence="2 3">
    <name type="scientific">Stylosanthes scabra</name>
    <dbReference type="NCBI Taxonomy" id="79078"/>
    <lineage>
        <taxon>Eukaryota</taxon>
        <taxon>Viridiplantae</taxon>
        <taxon>Streptophyta</taxon>
        <taxon>Embryophyta</taxon>
        <taxon>Tracheophyta</taxon>
        <taxon>Spermatophyta</taxon>
        <taxon>Magnoliopsida</taxon>
        <taxon>eudicotyledons</taxon>
        <taxon>Gunneridae</taxon>
        <taxon>Pentapetalae</taxon>
        <taxon>rosids</taxon>
        <taxon>fabids</taxon>
        <taxon>Fabales</taxon>
        <taxon>Fabaceae</taxon>
        <taxon>Papilionoideae</taxon>
        <taxon>50 kb inversion clade</taxon>
        <taxon>dalbergioids sensu lato</taxon>
        <taxon>Dalbergieae</taxon>
        <taxon>Pterocarpus clade</taxon>
        <taxon>Stylosanthes</taxon>
    </lineage>
</organism>
<evidence type="ECO:0000313" key="2">
    <source>
        <dbReference type="EMBL" id="MED6222294.1"/>
    </source>
</evidence>
<reference evidence="2 3" key="1">
    <citation type="journal article" date="2023" name="Plants (Basel)">
        <title>Bridging the Gap: Combining Genomics and Transcriptomics Approaches to Understand Stylosanthes scabra, an Orphan Legume from the Brazilian Caatinga.</title>
        <authorList>
            <person name="Ferreira-Neto J.R.C."/>
            <person name="da Silva M.D."/>
            <person name="Binneck E."/>
            <person name="de Melo N.F."/>
            <person name="da Silva R.H."/>
            <person name="de Melo A.L.T.M."/>
            <person name="Pandolfi V."/>
            <person name="Bustamante F.O."/>
            <person name="Brasileiro-Vidal A.C."/>
            <person name="Benko-Iseppon A.M."/>
        </authorList>
    </citation>
    <scope>NUCLEOTIDE SEQUENCE [LARGE SCALE GENOMIC DNA]</scope>
    <source>
        <tissue evidence="2">Leaves</tissue>
    </source>
</reference>
<accession>A0ABU6ZK39</accession>
<name>A0ABU6ZK39_9FABA</name>
<feature type="domain" description="RNase H type-1" evidence="1">
    <location>
        <begin position="50"/>
        <end position="89"/>
    </location>
</feature>
<dbReference type="Proteomes" id="UP001341840">
    <property type="component" value="Unassembled WGS sequence"/>
</dbReference>
<protein>
    <recommendedName>
        <fullName evidence="1">RNase H type-1 domain-containing protein</fullName>
    </recommendedName>
</protein>